<keyword evidence="1" id="KW-0749">Sporulation</keyword>
<keyword evidence="1 2" id="KW-0472">Membrane</keyword>
<feature type="transmembrane region" description="Helical" evidence="2">
    <location>
        <begin position="57"/>
        <end position="74"/>
    </location>
</feature>
<evidence type="ECO:0000256" key="2">
    <source>
        <dbReference type="SAM" id="Phobius"/>
    </source>
</evidence>
<accession>A0ABR7JM14</accession>
<comment type="function">
    <text evidence="1">Probable aspartic protease that is responsible for the proteolytic cleavage of the RNA polymerase sigma E factor (SigE/spoIIGB) to yield the active peptide in the mother cell during sporulation. Responds to a signal from the forespore that is triggered by the extracellular signal protein SpoIIR.</text>
</comment>
<dbReference type="RefSeq" id="WP_153923951.1">
    <property type="nucleotide sequence ID" value="NZ_JACRWE010000002.1"/>
</dbReference>
<evidence type="ECO:0000256" key="1">
    <source>
        <dbReference type="PIRNR" id="PIRNR018571"/>
    </source>
</evidence>
<keyword evidence="2" id="KW-1133">Transmembrane helix</keyword>
<keyword evidence="1" id="KW-0378">Hydrolase</keyword>
<dbReference type="EC" id="3.4.23.-" evidence="1"/>
<comment type="subcellular location">
    <subcellularLocation>
        <location evidence="1">Cell membrane</location>
    </subcellularLocation>
</comment>
<evidence type="ECO:0000313" key="4">
    <source>
        <dbReference type="Proteomes" id="UP000609849"/>
    </source>
</evidence>
<dbReference type="PIRSF" id="PIRSF018571">
    <property type="entry name" value="SpoIIGA"/>
    <property type="match status" value="1"/>
</dbReference>
<dbReference type="Proteomes" id="UP000609849">
    <property type="component" value="Unassembled WGS sequence"/>
</dbReference>
<protein>
    <recommendedName>
        <fullName evidence="1">Sporulation sigma-E factor-processing peptidase</fullName>
        <ecNumber evidence="1">3.4.23.-</ecNumber>
    </recommendedName>
    <alternativeName>
        <fullName evidence="1">Membrane-associated aspartic protease</fullName>
    </alternativeName>
    <alternativeName>
        <fullName evidence="1">Stage II sporulation protein GA</fullName>
    </alternativeName>
</protein>
<sequence length="278" mass="31951">MYIDSYIIENLLINYIIISCTSILTKNFNSRKQKFLGSILGTIYSVAYIYPPLKILFTVPAKFIFIIIITLISFQYKSKKEYIRILLMFYLVNIFISGSTYFIIYFTGISHLKISFLIACAYFSCKLLQYIYRDIKTIKHLKDFTKTITISLLNSSCKCEALLDSGNFLKDPISKSDVIIVKSSILKELLPKVELNYNYEDVSVEKVDEIINDLDDDLSARVRLIPYKHAGSSQANMILGFKVDYLEIDERKFGNVIIGISNFKDEEYGAILNPSILL</sequence>
<comment type="caution">
    <text evidence="3">The sequence shown here is derived from an EMBL/GenBank/DDBJ whole genome shotgun (WGS) entry which is preliminary data.</text>
</comment>
<dbReference type="InterPro" id="IPR005081">
    <property type="entry name" value="SpoIIGA"/>
</dbReference>
<proteinExistence type="inferred from homology"/>
<dbReference type="EMBL" id="JACRWE010000002">
    <property type="protein sequence ID" value="MBC5995959.1"/>
    <property type="molecule type" value="Genomic_DNA"/>
</dbReference>
<feature type="transmembrane region" description="Helical" evidence="2">
    <location>
        <begin position="35"/>
        <end position="51"/>
    </location>
</feature>
<comment type="similarity">
    <text evidence="1">Belongs to the peptidase U4 family.</text>
</comment>
<feature type="transmembrane region" description="Helical" evidence="2">
    <location>
        <begin position="86"/>
        <end position="108"/>
    </location>
</feature>
<name>A0ABR7JM14_9FIRM</name>
<evidence type="ECO:0000313" key="3">
    <source>
        <dbReference type="EMBL" id="MBC5995959.1"/>
    </source>
</evidence>
<keyword evidence="2" id="KW-0812">Transmembrane</keyword>
<keyword evidence="1" id="KW-1003">Cell membrane</keyword>
<gene>
    <name evidence="3" type="ORF">H8923_04240</name>
</gene>
<keyword evidence="4" id="KW-1185">Reference proteome</keyword>
<keyword evidence="1" id="KW-0064">Aspartyl protease</keyword>
<organism evidence="3 4">
    <name type="scientific">Romboutsia faecis</name>
    <dbReference type="NCBI Taxonomy" id="2764597"/>
    <lineage>
        <taxon>Bacteria</taxon>
        <taxon>Bacillati</taxon>
        <taxon>Bacillota</taxon>
        <taxon>Clostridia</taxon>
        <taxon>Peptostreptococcales</taxon>
        <taxon>Peptostreptococcaceae</taxon>
        <taxon>Romboutsia</taxon>
    </lineage>
</organism>
<dbReference type="Pfam" id="PF03419">
    <property type="entry name" value="Peptidase_U4"/>
    <property type="match status" value="1"/>
</dbReference>
<keyword evidence="1" id="KW-0645">Protease</keyword>
<feature type="transmembrane region" description="Helical" evidence="2">
    <location>
        <begin position="114"/>
        <end position="132"/>
    </location>
</feature>
<reference evidence="3 4" key="1">
    <citation type="submission" date="2020-08" db="EMBL/GenBank/DDBJ databases">
        <authorList>
            <person name="Liu C."/>
            <person name="Sun Q."/>
        </authorList>
    </citation>
    <scope>NUCLEOTIDE SEQUENCE [LARGE SCALE GENOMIC DNA]</scope>
    <source>
        <strain evidence="3 4">NSJ-18</strain>
    </source>
</reference>